<proteinExistence type="predicted"/>
<comment type="caution">
    <text evidence="3">The sequence shown here is derived from an EMBL/GenBank/DDBJ whole genome shotgun (WGS) entry which is preliminary data.</text>
</comment>
<evidence type="ECO:0000256" key="1">
    <source>
        <dbReference type="SAM" id="MobiDB-lite"/>
    </source>
</evidence>
<dbReference type="Proteomes" id="UP001596408">
    <property type="component" value="Unassembled WGS sequence"/>
</dbReference>
<dbReference type="Pfam" id="PF24035">
    <property type="entry name" value="DUF7344"/>
    <property type="match status" value="1"/>
</dbReference>
<gene>
    <name evidence="3" type="ORF">ACFQEV_07280</name>
</gene>
<protein>
    <recommendedName>
        <fullName evidence="2">DUF7344 domain-containing protein</fullName>
    </recommendedName>
</protein>
<dbReference type="InterPro" id="IPR055768">
    <property type="entry name" value="DUF7344"/>
</dbReference>
<evidence type="ECO:0000259" key="2">
    <source>
        <dbReference type="Pfam" id="PF24035"/>
    </source>
</evidence>
<organism evidence="3 4">
    <name type="scientific">Halopelagius fulvigenes</name>
    <dbReference type="NCBI Taxonomy" id="1198324"/>
    <lineage>
        <taxon>Archaea</taxon>
        <taxon>Methanobacteriati</taxon>
        <taxon>Methanobacteriota</taxon>
        <taxon>Stenosarchaea group</taxon>
        <taxon>Halobacteria</taxon>
        <taxon>Halobacteriales</taxon>
        <taxon>Haloferacaceae</taxon>
    </lineage>
</organism>
<evidence type="ECO:0000313" key="4">
    <source>
        <dbReference type="Proteomes" id="UP001596408"/>
    </source>
</evidence>
<dbReference type="AlphaFoldDB" id="A0ABD5TVY3"/>
<accession>A0ABD5TVY3</accession>
<feature type="region of interest" description="Disordered" evidence="1">
    <location>
        <begin position="75"/>
        <end position="94"/>
    </location>
</feature>
<feature type="domain" description="DUF7344" evidence="2">
    <location>
        <begin position="15"/>
        <end position="79"/>
    </location>
</feature>
<evidence type="ECO:0000313" key="3">
    <source>
        <dbReference type="EMBL" id="MFC6824797.1"/>
    </source>
</evidence>
<name>A0ABD5TVY3_9EURY</name>
<dbReference type="EMBL" id="JBHSXH010000009">
    <property type="protein sequence ID" value="MFC6824797.1"/>
    <property type="molecule type" value="Genomic_DNA"/>
</dbReference>
<dbReference type="RefSeq" id="WP_379694201.1">
    <property type="nucleotide sequence ID" value="NZ_JBHSXH010000009.1"/>
</dbReference>
<reference evidence="3 4" key="1">
    <citation type="journal article" date="2019" name="Int. J. Syst. Evol. Microbiol.">
        <title>The Global Catalogue of Microorganisms (GCM) 10K type strain sequencing project: providing services to taxonomists for standard genome sequencing and annotation.</title>
        <authorList>
            <consortium name="The Broad Institute Genomics Platform"/>
            <consortium name="The Broad Institute Genome Sequencing Center for Infectious Disease"/>
            <person name="Wu L."/>
            <person name="Ma J."/>
        </authorList>
    </citation>
    <scope>NUCLEOTIDE SEQUENCE [LARGE SCALE GENOMIC DNA]</scope>
    <source>
        <strain evidence="3 4">YIM 94188</strain>
    </source>
</reference>
<keyword evidence="4" id="KW-1185">Reference proteome</keyword>
<feature type="compositionally biased region" description="Basic and acidic residues" evidence="1">
    <location>
        <begin position="81"/>
        <end position="94"/>
    </location>
</feature>
<sequence>MDETDVSEDTLVAYFTVLGRERRRAIVKVVAEEDRPLDLVLLAGWIAGTEDVERVKKELHHLHLPELDAAGLVDYSSEEPSSDRRTERRWLTAS</sequence>